<evidence type="ECO:0000313" key="3">
    <source>
        <dbReference type="Proteomes" id="UP001153269"/>
    </source>
</evidence>
<feature type="compositionally biased region" description="Basic and acidic residues" evidence="1">
    <location>
        <begin position="157"/>
        <end position="168"/>
    </location>
</feature>
<name>A0A9N7W0Q9_PLEPL</name>
<feature type="region of interest" description="Disordered" evidence="1">
    <location>
        <begin position="24"/>
        <end position="52"/>
    </location>
</feature>
<feature type="compositionally biased region" description="Acidic residues" evidence="1">
    <location>
        <begin position="169"/>
        <end position="180"/>
    </location>
</feature>
<evidence type="ECO:0000313" key="2">
    <source>
        <dbReference type="EMBL" id="CAB1460683.1"/>
    </source>
</evidence>
<organism evidence="2 3">
    <name type="scientific">Pleuronectes platessa</name>
    <name type="common">European plaice</name>
    <dbReference type="NCBI Taxonomy" id="8262"/>
    <lineage>
        <taxon>Eukaryota</taxon>
        <taxon>Metazoa</taxon>
        <taxon>Chordata</taxon>
        <taxon>Craniata</taxon>
        <taxon>Vertebrata</taxon>
        <taxon>Euteleostomi</taxon>
        <taxon>Actinopterygii</taxon>
        <taxon>Neopterygii</taxon>
        <taxon>Teleostei</taxon>
        <taxon>Neoteleostei</taxon>
        <taxon>Acanthomorphata</taxon>
        <taxon>Carangaria</taxon>
        <taxon>Pleuronectiformes</taxon>
        <taxon>Pleuronectoidei</taxon>
        <taxon>Pleuronectidae</taxon>
        <taxon>Pleuronectes</taxon>
    </lineage>
</organism>
<evidence type="ECO:0000256" key="1">
    <source>
        <dbReference type="SAM" id="MobiDB-lite"/>
    </source>
</evidence>
<dbReference type="EMBL" id="CADEAL010004489">
    <property type="protein sequence ID" value="CAB1460683.1"/>
    <property type="molecule type" value="Genomic_DNA"/>
</dbReference>
<accession>A0A9N7W0Q9</accession>
<proteinExistence type="predicted"/>
<dbReference type="Proteomes" id="UP001153269">
    <property type="component" value="Unassembled WGS sequence"/>
</dbReference>
<dbReference type="AlphaFoldDB" id="A0A9N7W0Q9"/>
<reference evidence="2" key="1">
    <citation type="submission" date="2020-03" db="EMBL/GenBank/DDBJ databases">
        <authorList>
            <person name="Weist P."/>
        </authorList>
    </citation>
    <scope>NUCLEOTIDE SEQUENCE</scope>
</reference>
<comment type="caution">
    <text evidence="2">The sequence shown here is derived from an EMBL/GenBank/DDBJ whole genome shotgun (WGS) entry which is preliminary data.</text>
</comment>
<gene>
    <name evidence="2" type="ORF">PLEPLA_LOCUS48534</name>
</gene>
<keyword evidence="3" id="KW-1185">Reference proteome</keyword>
<feature type="region of interest" description="Disordered" evidence="1">
    <location>
        <begin position="147"/>
        <end position="180"/>
    </location>
</feature>
<protein>
    <submittedName>
        <fullName evidence="2">Uncharacterized protein</fullName>
    </submittedName>
</protein>
<sequence>MTSLTVRVVDWRRGIKVPPIPALNQSGLQLRPPAPRGREAEDDLTQGTISAPTTRDHSTISSLFYWYHWYHFKHFHAPLLFPVSLPSSSSSSFALLSLSLVPHPPVWDGNVMFSAQLISISTSGVLPAAPRLTMMLSSFLGFPSSETGTMRIKRGGRKEGRKEGRREGGEEDQVDSVDAT</sequence>